<organism evidence="5 6">
    <name type="scientific">Ancylostoma ceylanicum</name>
    <dbReference type="NCBI Taxonomy" id="53326"/>
    <lineage>
        <taxon>Eukaryota</taxon>
        <taxon>Metazoa</taxon>
        <taxon>Ecdysozoa</taxon>
        <taxon>Nematoda</taxon>
        <taxon>Chromadorea</taxon>
        <taxon>Rhabditida</taxon>
        <taxon>Rhabditina</taxon>
        <taxon>Rhabditomorpha</taxon>
        <taxon>Strongyloidea</taxon>
        <taxon>Ancylostomatidae</taxon>
        <taxon>Ancylostomatinae</taxon>
        <taxon>Ancylostoma</taxon>
    </lineage>
</organism>
<dbReference type="InterPro" id="IPR044996">
    <property type="entry name" value="COQ10-like"/>
</dbReference>
<dbReference type="AlphaFoldDB" id="A0A0D6LX16"/>
<feature type="domain" description="Coenzyme Q-binding protein COQ10 START" evidence="4">
    <location>
        <begin position="1"/>
        <end position="113"/>
    </location>
</feature>
<comment type="similarity">
    <text evidence="1">Belongs to the COQ10 family.</text>
</comment>
<dbReference type="InterPro" id="IPR023393">
    <property type="entry name" value="START-like_dom_sf"/>
</dbReference>
<dbReference type="EMBL" id="KE124934">
    <property type="protein sequence ID" value="EPB74646.1"/>
    <property type="molecule type" value="Genomic_DNA"/>
</dbReference>
<reference evidence="5 6" key="1">
    <citation type="submission" date="2013-05" db="EMBL/GenBank/DDBJ databases">
        <title>Draft genome of the parasitic nematode Anyclostoma ceylanicum.</title>
        <authorList>
            <person name="Mitreva M."/>
        </authorList>
    </citation>
    <scope>NUCLEOTIDE SEQUENCE [LARGE SCALE GENOMIC DNA]</scope>
</reference>
<evidence type="ECO:0000313" key="6">
    <source>
        <dbReference type="Proteomes" id="UP000054495"/>
    </source>
</evidence>
<accession>A0A0D6LX16</accession>
<comment type="subunit">
    <text evidence="2">Interacts with coenzyme Q.</text>
</comment>
<dbReference type="Proteomes" id="UP000054495">
    <property type="component" value="Unassembled WGS sequence"/>
</dbReference>
<name>A0A0D6LX16_9BILA</name>
<dbReference type="CDD" id="cd07813">
    <property type="entry name" value="COQ10p_like"/>
    <property type="match status" value="1"/>
</dbReference>
<sequence>MFDVVSDVGQYRLFIPWCRRSDILEKHGNSRVAELEIGFPPLRESYQSRIILVRPSVVHSVVIGESIFNTLETTFRFGHGKPGNDLSCTLHYDLVFEFKSALHSGMAHLFFDRGFSFTNTETNLGGIDDAGLEHIYEFVIKSVISESNVAVRKHL</sequence>
<dbReference type="GO" id="GO:0048039">
    <property type="term" value="F:ubiquinone binding"/>
    <property type="evidence" value="ECO:0007669"/>
    <property type="project" value="InterPro"/>
</dbReference>
<evidence type="ECO:0000256" key="2">
    <source>
        <dbReference type="ARBA" id="ARBA00011814"/>
    </source>
</evidence>
<dbReference type="InterPro" id="IPR005031">
    <property type="entry name" value="COQ10_START"/>
</dbReference>
<evidence type="ECO:0000313" key="5">
    <source>
        <dbReference type="EMBL" id="EPB74646.1"/>
    </source>
</evidence>
<dbReference type="Gene3D" id="3.30.530.20">
    <property type="match status" value="1"/>
</dbReference>
<dbReference type="PANTHER" id="PTHR12901">
    <property type="entry name" value="SPERM PROTEIN HOMOLOG"/>
    <property type="match status" value="1"/>
</dbReference>
<dbReference type="SUPFAM" id="SSF55961">
    <property type="entry name" value="Bet v1-like"/>
    <property type="match status" value="1"/>
</dbReference>
<dbReference type="GO" id="GO:0045333">
    <property type="term" value="P:cellular respiration"/>
    <property type="evidence" value="ECO:0007669"/>
    <property type="project" value="InterPro"/>
</dbReference>
<comment type="function">
    <text evidence="3">Required for the function of coenzyme Q in the respiratory chain. May serve as a chaperone or may be involved in the transport of Q6 from its site of synthesis to the catalytic sites of the respiratory complexes.</text>
</comment>
<dbReference type="GO" id="GO:0005739">
    <property type="term" value="C:mitochondrion"/>
    <property type="evidence" value="ECO:0007669"/>
    <property type="project" value="TreeGrafter"/>
</dbReference>
<protein>
    <submittedName>
        <fullName evidence="5">Polyketide cyclase/dehydrase</fullName>
    </submittedName>
</protein>
<proteinExistence type="inferred from homology"/>
<evidence type="ECO:0000259" key="4">
    <source>
        <dbReference type="Pfam" id="PF03364"/>
    </source>
</evidence>
<evidence type="ECO:0000256" key="1">
    <source>
        <dbReference type="ARBA" id="ARBA00006885"/>
    </source>
</evidence>
<evidence type="ECO:0000256" key="3">
    <source>
        <dbReference type="ARBA" id="ARBA00024947"/>
    </source>
</evidence>
<gene>
    <name evidence="5" type="ORF">ANCCEY_06276</name>
</gene>
<dbReference type="Pfam" id="PF03364">
    <property type="entry name" value="Polyketide_cyc"/>
    <property type="match status" value="1"/>
</dbReference>
<dbReference type="PANTHER" id="PTHR12901:SF10">
    <property type="entry name" value="COENZYME Q-BINDING PROTEIN COQ10, MITOCHONDRIAL"/>
    <property type="match status" value="1"/>
</dbReference>
<keyword evidence="6" id="KW-1185">Reference proteome</keyword>